<reference evidence="1 2" key="1">
    <citation type="submission" date="2016-05" db="EMBL/GenBank/DDBJ databases">
        <title>Microbial solvent formation.</title>
        <authorList>
            <person name="Poehlein A."/>
            <person name="Montoya Solano J.D."/>
            <person name="Flitsch S."/>
            <person name="Krabben P."/>
            <person name="Duerre P."/>
            <person name="Daniel R."/>
        </authorList>
    </citation>
    <scope>NUCLEOTIDE SEQUENCE [LARGE SCALE GENOMIC DNA]</scope>
    <source>
        <strain evidence="1 2">L1-8</strain>
    </source>
</reference>
<evidence type="ECO:0000313" key="2">
    <source>
        <dbReference type="Proteomes" id="UP000191154"/>
    </source>
</evidence>
<proteinExistence type="predicted"/>
<dbReference type="InterPro" id="IPR025460">
    <property type="entry name" value="DUF4280"/>
</dbReference>
<name>A0A1S8NHP1_CLOSA</name>
<dbReference type="Proteomes" id="UP000191154">
    <property type="component" value="Unassembled WGS sequence"/>
</dbReference>
<dbReference type="RefSeq" id="WP_077863754.1">
    <property type="nucleotide sequence ID" value="NZ_LZYZ01000001.1"/>
</dbReference>
<protein>
    <recommendedName>
        <fullName evidence="3">DUF4280 domain-containing protein</fullName>
    </recommendedName>
</protein>
<sequence>MAMTYVVDGAKIKCSKAIGESTLKKSDEWNLELHDKKMLTVADNKPHENVVPFKMCTSSKNPKVKESGNNQAPCKPVILKKWAKGKTDVYLKGELALNSECILSCMYGGIIKIIDDGQSE</sequence>
<evidence type="ECO:0008006" key="3">
    <source>
        <dbReference type="Google" id="ProtNLM"/>
    </source>
</evidence>
<dbReference type="STRING" id="169679.CSACC_36490"/>
<dbReference type="EMBL" id="LZYZ01000001">
    <property type="protein sequence ID" value="OOM15995.1"/>
    <property type="molecule type" value="Genomic_DNA"/>
</dbReference>
<dbReference type="Pfam" id="PF14107">
    <property type="entry name" value="DUF4280"/>
    <property type="match status" value="1"/>
</dbReference>
<organism evidence="1 2">
    <name type="scientific">Clostridium saccharobutylicum</name>
    <dbReference type="NCBI Taxonomy" id="169679"/>
    <lineage>
        <taxon>Bacteria</taxon>
        <taxon>Bacillati</taxon>
        <taxon>Bacillota</taxon>
        <taxon>Clostridia</taxon>
        <taxon>Eubacteriales</taxon>
        <taxon>Clostridiaceae</taxon>
        <taxon>Clostridium</taxon>
    </lineage>
</organism>
<gene>
    <name evidence="1" type="ORF">CLOSAC_02660</name>
</gene>
<comment type="caution">
    <text evidence="1">The sequence shown here is derived from an EMBL/GenBank/DDBJ whole genome shotgun (WGS) entry which is preliminary data.</text>
</comment>
<dbReference type="AlphaFoldDB" id="A0A1S8NHP1"/>
<accession>A0A1S8NHP1</accession>
<evidence type="ECO:0000313" key="1">
    <source>
        <dbReference type="EMBL" id="OOM15995.1"/>
    </source>
</evidence>